<dbReference type="AlphaFoldDB" id="A0A4Q7NRV9"/>
<organism evidence="2 3">
    <name type="scientific">Motilibacter rhizosphaerae</name>
    <dbReference type="NCBI Taxonomy" id="598652"/>
    <lineage>
        <taxon>Bacteria</taxon>
        <taxon>Bacillati</taxon>
        <taxon>Actinomycetota</taxon>
        <taxon>Actinomycetes</taxon>
        <taxon>Motilibacterales</taxon>
        <taxon>Motilibacteraceae</taxon>
        <taxon>Motilibacter</taxon>
    </lineage>
</organism>
<evidence type="ECO:0000313" key="3">
    <source>
        <dbReference type="Proteomes" id="UP000293638"/>
    </source>
</evidence>
<feature type="region of interest" description="Disordered" evidence="1">
    <location>
        <begin position="82"/>
        <end position="109"/>
    </location>
</feature>
<dbReference type="EMBL" id="SGXD01000002">
    <property type="protein sequence ID" value="RZS89508.1"/>
    <property type="molecule type" value="Genomic_DNA"/>
</dbReference>
<sequence>MSEQTQDERGPLAGQAVRDWDGSGGVEGVAGEPAREGHLPADDAVTPSEAWHGAQVRDEIQQITDIELSGEQLTDEQRRVRAEAEGHAVDMEVRRTREGRAAGERAEDA</sequence>
<dbReference type="OrthoDB" id="9870079at2"/>
<evidence type="ECO:0000313" key="2">
    <source>
        <dbReference type="EMBL" id="RZS89508.1"/>
    </source>
</evidence>
<reference evidence="2 3" key="1">
    <citation type="submission" date="2019-02" db="EMBL/GenBank/DDBJ databases">
        <title>Genomic Encyclopedia of Type Strains, Phase IV (KMG-IV): sequencing the most valuable type-strain genomes for metagenomic binning, comparative biology and taxonomic classification.</title>
        <authorList>
            <person name="Goeker M."/>
        </authorList>
    </citation>
    <scope>NUCLEOTIDE SEQUENCE [LARGE SCALE GENOMIC DNA]</scope>
    <source>
        <strain evidence="2 3">DSM 45622</strain>
    </source>
</reference>
<gene>
    <name evidence="2" type="ORF">EV189_1275</name>
</gene>
<accession>A0A4Q7NRV9</accession>
<keyword evidence="3" id="KW-1185">Reference proteome</keyword>
<comment type="caution">
    <text evidence="2">The sequence shown here is derived from an EMBL/GenBank/DDBJ whole genome shotgun (WGS) entry which is preliminary data.</text>
</comment>
<name>A0A4Q7NRV9_9ACTN</name>
<feature type="compositionally biased region" description="Basic and acidic residues" evidence="1">
    <location>
        <begin position="1"/>
        <end position="10"/>
    </location>
</feature>
<protein>
    <submittedName>
        <fullName evidence="2">Uncharacterized protein</fullName>
    </submittedName>
</protein>
<dbReference type="RefSeq" id="WP_130492112.1">
    <property type="nucleotide sequence ID" value="NZ_SGXD01000002.1"/>
</dbReference>
<proteinExistence type="predicted"/>
<feature type="region of interest" description="Disordered" evidence="1">
    <location>
        <begin position="1"/>
        <end position="51"/>
    </location>
</feature>
<evidence type="ECO:0000256" key="1">
    <source>
        <dbReference type="SAM" id="MobiDB-lite"/>
    </source>
</evidence>
<dbReference type="Proteomes" id="UP000293638">
    <property type="component" value="Unassembled WGS sequence"/>
</dbReference>